<gene>
    <name evidence="2" type="ORF">SAMN05216386_0988</name>
</gene>
<dbReference type="CDD" id="cd02423">
    <property type="entry name" value="Peptidase_C39G"/>
    <property type="match status" value="1"/>
</dbReference>
<feature type="domain" description="Peptidase C39" evidence="1">
    <location>
        <begin position="47"/>
        <end position="182"/>
    </location>
</feature>
<sequence length="211" mass="23706">MQRCRAIYPGVLKLICIATLAIGVANLAHARIVKSLLEMRRENVVIQQWDLSCGAAALTTLLNFQHQDMVTEKQVATSLMGREEYIKNPVLVNIRQGFSLLDLKRYADGRGYEGIGYGKLTLDSLIKKAPIIIPVNLLGYNHFVIFRGIKGNRVLLADPAWGNRTLLIEQFENAWIDFPQIGRVGFVVARTDGVSTPNQLEPKAHEFVMFR</sequence>
<reference evidence="3" key="1">
    <citation type="submission" date="2016-10" db="EMBL/GenBank/DDBJ databases">
        <authorList>
            <person name="Varghese N."/>
        </authorList>
    </citation>
    <scope>NUCLEOTIDE SEQUENCE [LARGE SCALE GENOMIC DNA]</scope>
    <source>
        <strain evidence="3">Nsp8</strain>
    </source>
</reference>
<dbReference type="InterPro" id="IPR005074">
    <property type="entry name" value="Peptidase_C39"/>
</dbReference>
<dbReference type="PROSITE" id="PS50990">
    <property type="entry name" value="PEPTIDASE_C39"/>
    <property type="match status" value="1"/>
</dbReference>
<proteinExistence type="predicted"/>
<dbReference type="AlphaFoldDB" id="A0A1I4Z2K5"/>
<organism evidence="2 3">
    <name type="scientific">Nitrosospira briensis</name>
    <dbReference type="NCBI Taxonomy" id="35799"/>
    <lineage>
        <taxon>Bacteria</taxon>
        <taxon>Pseudomonadati</taxon>
        <taxon>Pseudomonadota</taxon>
        <taxon>Betaproteobacteria</taxon>
        <taxon>Nitrosomonadales</taxon>
        <taxon>Nitrosomonadaceae</taxon>
        <taxon>Nitrosospira</taxon>
    </lineage>
</organism>
<name>A0A1I4Z2K5_9PROT</name>
<protein>
    <recommendedName>
        <fullName evidence="1">Peptidase C39 domain-containing protein</fullName>
    </recommendedName>
</protein>
<dbReference type="RefSeq" id="WP_083396625.1">
    <property type="nucleotide sequence ID" value="NZ_FOVJ01000001.1"/>
</dbReference>
<dbReference type="GO" id="GO:0005524">
    <property type="term" value="F:ATP binding"/>
    <property type="evidence" value="ECO:0007669"/>
    <property type="project" value="InterPro"/>
</dbReference>
<keyword evidence="3" id="KW-1185">Reference proteome</keyword>
<dbReference type="GO" id="GO:0006508">
    <property type="term" value="P:proteolysis"/>
    <property type="evidence" value="ECO:0007669"/>
    <property type="project" value="InterPro"/>
</dbReference>
<dbReference type="Gene3D" id="3.90.70.10">
    <property type="entry name" value="Cysteine proteinases"/>
    <property type="match status" value="1"/>
</dbReference>
<dbReference type="EMBL" id="FOVJ01000001">
    <property type="protein sequence ID" value="SFN44283.1"/>
    <property type="molecule type" value="Genomic_DNA"/>
</dbReference>
<dbReference type="Proteomes" id="UP000183107">
    <property type="component" value="Unassembled WGS sequence"/>
</dbReference>
<accession>A0A1I4Z2K5</accession>
<evidence type="ECO:0000313" key="3">
    <source>
        <dbReference type="Proteomes" id="UP000183107"/>
    </source>
</evidence>
<evidence type="ECO:0000313" key="2">
    <source>
        <dbReference type="EMBL" id="SFN44283.1"/>
    </source>
</evidence>
<dbReference type="GO" id="GO:0016020">
    <property type="term" value="C:membrane"/>
    <property type="evidence" value="ECO:0007669"/>
    <property type="project" value="InterPro"/>
</dbReference>
<dbReference type="GO" id="GO:0008233">
    <property type="term" value="F:peptidase activity"/>
    <property type="evidence" value="ECO:0007669"/>
    <property type="project" value="InterPro"/>
</dbReference>
<dbReference type="Pfam" id="PF03412">
    <property type="entry name" value="Peptidase_C39"/>
    <property type="match status" value="1"/>
</dbReference>
<evidence type="ECO:0000259" key="1">
    <source>
        <dbReference type="PROSITE" id="PS50990"/>
    </source>
</evidence>